<accession>A0A1G7AFY0</accession>
<name>A0A1G7AFY0_9SPHI</name>
<gene>
    <name evidence="1" type="ORF">SAMN04488024_11283</name>
</gene>
<evidence type="ECO:0000313" key="1">
    <source>
        <dbReference type="EMBL" id="SDE13834.1"/>
    </source>
</evidence>
<protein>
    <submittedName>
        <fullName evidence="1">Uncharacterized protein</fullName>
    </submittedName>
</protein>
<keyword evidence="2" id="KW-1185">Reference proteome</keyword>
<dbReference type="AlphaFoldDB" id="A0A1G7AFY0"/>
<organism evidence="1 2">
    <name type="scientific">Pedobacter soli</name>
    <dbReference type="NCBI Taxonomy" id="390242"/>
    <lineage>
        <taxon>Bacteria</taxon>
        <taxon>Pseudomonadati</taxon>
        <taxon>Bacteroidota</taxon>
        <taxon>Sphingobacteriia</taxon>
        <taxon>Sphingobacteriales</taxon>
        <taxon>Sphingobacteriaceae</taxon>
        <taxon>Pedobacter</taxon>
    </lineage>
</organism>
<sequence length="136" mass="15872">MHNQEQQVYKWLVKRGCLLLFKDGDKIHLELDQENSESCLLTQEDTESLIAILTSLAETVWHNPDYIKEPYLGQFYRTENDLVYWDLGETKLYIGFNVNEYALTINYSGNAVVKISVNYAVELIQIMTHYGKRFGI</sequence>
<evidence type="ECO:0000313" key="2">
    <source>
        <dbReference type="Proteomes" id="UP000199455"/>
    </source>
</evidence>
<dbReference type="RefSeq" id="WP_090772054.1">
    <property type="nucleotide sequence ID" value="NZ_FMZH01000012.1"/>
</dbReference>
<dbReference type="EMBL" id="FMZH01000012">
    <property type="protein sequence ID" value="SDE13834.1"/>
    <property type="molecule type" value="Genomic_DNA"/>
</dbReference>
<dbReference type="STRING" id="390242.SAMN04488024_11283"/>
<proteinExistence type="predicted"/>
<reference evidence="2" key="1">
    <citation type="submission" date="2016-10" db="EMBL/GenBank/DDBJ databases">
        <authorList>
            <person name="Varghese N."/>
            <person name="Submissions S."/>
        </authorList>
    </citation>
    <scope>NUCLEOTIDE SEQUENCE [LARGE SCALE GENOMIC DNA]</scope>
    <source>
        <strain evidence="2">DSM 18609</strain>
    </source>
</reference>
<dbReference type="Proteomes" id="UP000199455">
    <property type="component" value="Unassembled WGS sequence"/>
</dbReference>